<reference evidence="4 5" key="1">
    <citation type="submission" date="2020-08" db="EMBL/GenBank/DDBJ databases">
        <title>Bridging the membrane lipid divide: bacteria of the FCB group superphylum have the potential to synthesize archaeal ether lipids.</title>
        <authorList>
            <person name="Villanueva L."/>
            <person name="Von Meijenfeldt F.A.B."/>
            <person name="Westbye A.B."/>
            <person name="Yadav S."/>
            <person name="Hopmans E.C."/>
            <person name="Dutilh B.E."/>
            <person name="Sinninghe Damste J.S."/>
        </authorList>
    </citation>
    <scope>NUCLEOTIDE SEQUENCE [LARGE SCALE GENOMIC DNA]</scope>
    <source>
        <strain evidence="4">NIOZ-UU82</strain>
    </source>
</reference>
<dbReference type="SUPFAM" id="SSF55804">
    <property type="entry name" value="Phoshotransferase/anion transport protein"/>
    <property type="match status" value="1"/>
</dbReference>
<dbReference type="Proteomes" id="UP000603545">
    <property type="component" value="Unassembled WGS sequence"/>
</dbReference>
<evidence type="ECO:0000256" key="2">
    <source>
        <dbReference type="ARBA" id="ARBA00022679"/>
    </source>
</evidence>
<dbReference type="PROSITE" id="PS51094">
    <property type="entry name" value="PTS_EIIA_TYPE_2"/>
    <property type="match status" value="1"/>
</dbReference>
<dbReference type="PANTHER" id="PTHR47738">
    <property type="entry name" value="PTS SYSTEM FRUCTOSE-LIKE EIIA COMPONENT-RELATED"/>
    <property type="match status" value="1"/>
</dbReference>
<proteinExistence type="predicted"/>
<name>A0A8J6TB77_9BACT</name>
<keyword evidence="4" id="KW-0762">Sugar transport</keyword>
<dbReference type="InterPro" id="IPR016152">
    <property type="entry name" value="PTrfase/Anion_transptr"/>
</dbReference>
<evidence type="ECO:0000256" key="1">
    <source>
        <dbReference type="ARBA" id="ARBA00004496"/>
    </source>
</evidence>
<evidence type="ECO:0000313" key="5">
    <source>
        <dbReference type="Proteomes" id="UP000603545"/>
    </source>
</evidence>
<keyword evidence="4" id="KW-0813">Transport</keyword>
<dbReference type="GO" id="GO:0030295">
    <property type="term" value="F:protein kinase activator activity"/>
    <property type="evidence" value="ECO:0007669"/>
    <property type="project" value="TreeGrafter"/>
</dbReference>
<dbReference type="GO" id="GO:0005737">
    <property type="term" value="C:cytoplasm"/>
    <property type="evidence" value="ECO:0007669"/>
    <property type="project" value="UniProtKB-SubCell"/>
</dbReference>
<dbReference type="PANTHER" id="PTHR47738:SF1">
    <property type="entry name" value="NITROGEN REGULATORY PROTEIN"/>
    <property type="match status" value="1"/>
</dbReference>
<dbReference type="AlphaFoldDB" id="A0A8J6TB77"/>
<evidence type="ECO:0000259" key="3">
    <source>
        <dbReference type="PROSITE" id="PS51094"/>
    </source>
</evidence>
<accession>A0A8J6TB77</accession>
<dbReference type="InterPro" id="IPR051541">
    <property type="entry name" value="PTS_SugarTrans_NitroReg"/>
</dbReference>
<protein>
    <submittedName>
        <fullName evidence="4">PTS sugar transporter subunit IIA</fullName>
    </submittedName>
</protein>
<evidence type="ECO:0000313" key="4">
    <source>
        <dbReference type="EMBL" id="MBC8198763.1"/>
    </source>
</evidence>
<comment type="caution">
    <text evidence="4">The sequence shown here is derived from an EMBL/GenBank/DDBJ whole genome shotgun (WGS) entry which is preliminary data.</text>
</comment>
<dbReference type="GO" id="GO:0016740">
    <property type="term" value="F:transferase activity"/>
    <property type="evidence" value="ECO:0007669"/>
    <property type="project" value="UniProtKB-KW"/>
</dbReference>
<dbReference type="FunFam" id="3.40.930.10:FF:000009">
    <property type="entry name" value="PTS system, fructose specific IIABC component"/>
    <property type="match status" value="1"/>
</dbReference>
<dbReference type="CDD" id="cd00211">
    <property type="entry name" value="PTS_IIA_fru"/>
    <property type="match status" value="1"/>
</dbReference>
<dbReference type="Gene3D" id="3.40.930.10">
    <property type="entry name" value="Mannitol-specific EII, Chain A"/>
    <property type="match status" value="1"/>
</dbReference>
<organism evidence="4 5">
    <name type="scientific">Candidatus Desulfaltia bathyphila</name>
    <dbReference type="NCBI Taxonomy" id="2841697"/>
    <lineage>
        <taxon>Bacteria</taxon>
        <taxon>Pseudomonadati</taxon>
        <taxon>Thermodesulfobacteriota</taxon>
        <taxon>Desulfobacteria</taxon>
        <taxon>Desulfobacterales</taxon>
        <taxon>Desulfobacterales incertae sedis</taxon>
        <taxon>Candidatus Desulfaltia</taxon>
    </lineage>
</organism>
<comment type="subcellular location">
    <subcellularLocation>
        <location evidence="1">Cytoplasm</location>
    </subcellularLocation>
</comment>
<feature type="domain" description="PTS EIIA type-2" evidence="3">
    <location>
        <begin position="5"/>
        <end position="148"/>
    </location>
</feature>
<dbReference type="InterPro" id="IPR002178">
    <property type="entry name" value="PTS_EIIA_type-2_dom"/>
</dbReference>
<dbReference type="Pfam" id="PF00359">
    <property type="entry name" value="PTS_EIIA_2"/>
    <property type="match status" value="1"/>
</dbReference>
<keyword evidence="2" id="KW-0808">Transferase</keyword>
<gene>
    <name evidence="4" type="ORF">H8E80_01775</name>
</gene>
<dbReference type="EMBL" id="JACNLL010000024">
    <property type="protein sequence ID" value="MBC8198763.1"/>
    <property type="molecule type" value="Genomic_DNA"/>
</dbReference>
<sequence length="152" mass="16769">MKILDVLDKEAILVELKSDDKKGVLEELVRPAARIAGVKHEEIMRVLLERERLGSTGIGGGIGIPHGKLKSLKSLVLGFGLSRKGVDFESMDGKPTHIFFLLVTPENSTGLHLKLLARISKILKNDLFKEKLLGATGSEEILSIIKEEDDRF</sequence>